<evidence type="ECO:0000259" key="12">
    <source>
        <dbReference type="Pfam" id="PF00483"/>
    </source>
</evidence>
<dbReference type="OrthoDB" id="1733332at2759"/>
<comment type="pathway">
    <text evidence="2 11">Glycan biosynthesis; starch biosynthesis.</text>
</comment>
<comment type="subunit">
    <text evidence="11">Heterotetramer.</text>
</comment>
<reference evidence="13" key="1">
    <citation type="journal article" date="2022" name="Cell">
        <title>Repeat-based holocentromeres influence genome architecture and karyotype evolution.</title>
        <authorList>
            <person name="Hofstatter P.G."/>
            <person name="Thangavel G."/>
            <person name="Lux T."/>
            <person name="Neumann P."/>
            <person name="Vondrak T."/>
            <person name="Novak P."/>
            <person name="Zhang M."/>
            <person name="Costa L."/>
            <person name="Castellani M."/>
            <person name="Scott A."/>
            <person name="Toegelov H."/>
            <person name="Fuchs J."/>
            <person name="Mata-Sucre Y."/>
            <person name="Dias Y."/>
            <person name="Vanzela A.L.L."/>
            <person name="Huettel B."/>
            <person name="Almeida C.C.S."/>
            <person name="Simkova H."/>
            <person name="Souza G."/>
            <person name="Pedrosa-Harand A."/>
            <person name="Macas J."/>
            <person name="Mayer K.F.X."/>
            <person name="Houben A."/>
            <person name="Marques A."/>
        </authorList>
    </citation>
    <scope>NUCLEOTIDE SEQUENCE</scope>
    <source>
        <strain evidence="13">RhyBre1mFocal</strain>
    </source>
</reference>
<keyword evidence="8 11" id="KW-0547">Nucleotide-binding</keyword>
<evidence type="ECO:0000256" key="7">
    <source>
        <dbReference type="ARBA" id="ARBA00022695"/>
    </source>
</evidence>
<dbReference type="EC" id="2.7.7.27" evidence="4 11"/>
<dbReference type="InterPro" id="IPR011831">
    <property type="entry name" value="ADP-Glc_PPase"/>
</dbReference>
<dbReference type="InterPro" id="IPR005835">
    <property type="entry name" value="NTP_transferase_dom"/>
</dbReference>
<keyword evidence="11" id="KW-0934">Plastid</keyword>
<accession>A0A9Q0C9F8</accession>
<gene>
    <name evidence="13" type="ORF">LUZ63_013858</name>
</gene>
<dbReference type="PROSITE" id="PS00810">
    <property type="entry name" value="ADP_GLC_PYROPHOSPH_3"/>
    <property type="match status" value="1"/>
</dbReference>
<keyword evidence="5" id="KW-0021">Allosteric enzyme</keyword>
<feature type="domain" description="Nucleotidyl transferase" evidence="12">
    <location>
        <begin position="100"/>
        <end position="373"/>
    </location>
</feature>
<evidence type="ECO:0000256" key="9">
    <source>
        <dbReference type="ARBA" id="ARBA00022840"/>
    </source>
</evidence>
<dbReference type="PANTHER" id="PTHR43523">
    <property type="entry name" value="GLUCOSE-1-PHOSPHATE ADENYLYLTRANSFERASE-RELATED"/>
    <property type="match status" value="1"/>
</dbReference>
<dbReference type="InterPro" id="IPR005836">
    <property type="entry name" value="ADP_Glu_pyroP_CS"/>
</dbReference>
<dbReference type="Gene3D" id="3.90.550.10">
    <property type="entry name" value="Spore Coat Polysaccharide Biosynthesis Protein SpsA, Chain A"/>
    <property type="match status" value="1"/>
</dbReference>
<dbReference type="Pfam" id="PF25247">
    <property type="entry name" value="LbH_GLGC"/>
    <property type="match status" value="1"/>
</dbReference>
<dbReference type="PANTHER" id="PTHR43523:SF12">
    <property type="entry name" value="GLUCOSE-1-PHOSPHATE ADENYLYLTRANSFERASE LARGE SUBUNIT 1, CHLOROPLASTIC-RELATED"/>
    <property type="match status" value="1"/>
</dbReference>
<comment type="caution">
    <text evidence="13">The sequence shown here is derived from an EMBL/GenBank/DDBJ whole genome shotgun (WGS) entry which is preliminary data.</text>
</comment>
<dbReference type="AlphaFoldDB" id="A0A9Q0C9F8"/>
<evidence type="ECO:0000256" key="10">
    <source>
        <dbReference type="ARBA" id="ARBA00022922"/>
    </source>
</evidence>
<dbReference type="CDD" id="cd04651">
    <property type="entry name" value="LbH_G1P_AT_C"/>
    <property type="match status" value="1"/>
</dbReference>
<evidence type="ECO:0000313" key="13">
    <source>
        <dbReference type="EMBL" id="KAJ1689703.1"/>
    </source>
</evidence>
<dbReference type="InterPro" id="IPR011004">
    <property type="entry name" value="Trimer_LpxA-like_sf"/>
</dbReference>
<keyword evidence="7 11" id="KW-0548">Nucleotidyltransferase</keyword>
<dbReference type="SUPFAM" id="SSF51161">
    <property type="entry name" value="Trimeric LpxA-like enzymes"/>
    <property type="match status" value="1"/>
</dbReference>
<evidence type="ECO:0000256" key="2">
    <source>
        <dbReference type="ARBA" id="ARBA00004727"/>
    </source>
</evidence>
<keyword evidence="14" id="KW-1185">Reference proteome</keyword>
<keyword evidence="11" id="KW-0150">Chloroplast</keyword>
<dbReference type="EMBL" id="JAMQYH010000004">
    <property type="protein sequence ID" value="KAJ1689703.1"/>
    <property type="molecule type" value="Genomic_DNA"/>
</dbReference>
<dbReference type="NCBIfam" id="NF002772">
    <property type="entry name" value="PRK02862.1"/>
    <property type="match status" value="1"/>
</dbReference>
<evidence type="ECO:0000256" key="1">
    <source>
        <dbReference type="ARBA" id="ARBA00000956"/>
    </source>
</evidence>
<comment type="catalytic activity">
    <reaction evidence="1 11">
        <text>alpha-D-glucose 1-phosphate + ATP + H(+) = ADP-alpha-D-glucose + diphosphate</text>
        <dbReference type="Rhea" id="RHEA:12120"/>
        <dbReference type="ChEBI" id="CHEBI:15378"/>
        <dbReference type="ChEBI" id="CHEBI:30616"/>
        <dbReference type="ChEBI" id="CHEBI:33019"/>
        <dbReference type="ChEBI" id="CHEBI:57498"/>
        <dbReference type="ChEBI" id="CHEBI:58601"/>
        <dbReference type="EC" id="2.7.7.27"/>
    </reaction>
</comment>
<dbReference type="GO" id="GO:0005978">
    <property type="term" value="P:glycogen biosynthetic process"/>
    <property type="evidence" value="ECO:0007669"/>
    <property type="project" value="InterPro"/>
</dbReference>
<dbReference type="InterPro" id="IPR029044">
    <property type="entry name" value="Nucleotide-diphossugar_trans"/>
</dbReference>
<dbReference type="GO" id="GO:0008878">
    <property type="term" value="F:glucose-1-phosphate adenylyltransferase activity"/>
    <property type="evidence" value="ECO:0007669"/>
    <property type="project" value="UniProtKB-EC"/>
</dbReference>
<dbReference type="NCBIfam" id="TIGR02091">
    <property type="entry name" value="glgC"/>
    <property type="match status" value="1"/>
</dbReference>
<evidence type="ECO:0000256" key="6">
    <source>
        <dbReference type="ARBA" id="ARBA00022679"/>
    </source>
</evidence>
<evidence type="ECO:0000256" key="4">
    <source>
        <dbReference type="ARBA" id="ARBA00012460"/>
    </source>
</evidence>
<dbReference type="SUPFAM" id="SSF53448">
    <property type="entry name" value="Nucleotide-diphospho-sugar transferases"/>
    <property type="match status" value="1"/>
</dbReference>
<name>A0A9Q0C9F8_9POAL</name>
<proteinExistence type="inferred from homology"/>
<organism evidence="13 14">
    <name type="scientific">Rhynchospora breviuscula</name>
    <dbReference type="NCBI Taxonomy" id="2022672"/>
    <lineage>
        <taxon>Eukaryota</taxon>
        <taxon>Viridiplantae</taxon>
        <taxon>Streptophyta</taxon>
        <taxon>Embryophyta</taxon>
        <taxon>Tracheophyta</taxon>
        <taxon>Spermatophyta</taxon>
        <taxon>Magnoliopsida</taxon>
        <taxon>Liliopsida</taxon>
        <taxon>Poales</taxon>
        <taxon>Cyperaceae</taxon>
        <taxon>Cyperoideae</taxon>
        <taxon>Rhynchosporeae</taxon>
        <taxon>Rhynchospora</taxon>
    </lineage>
</organism>
<dbReference type="FunFam" id="2.160.10.10:FF:000010">
    <property type="entry name" value="Glucose-1-phosphate adenylyltransferase"/>
    <property type="match status" value="1"/>
</dbReference>
<dbReference type="PROSITE" id="PS00808">
    <property type="entry name" value="ADP_GLC_PYROPHOSPH_1"/>
    <property type="match status" value="1"/>
</dbReference>
<comment type="subcellular location">
    <subcellularLocation>
        <location evidence="11">Plastid</location>
        <location evidence="11">Chloroplast</location>
    </subcellularLocation>
</comment>
<dbReference type="GO" id="GO:0005524">
    <property type="term" value="F:ATP binding"/>
    <property type="evidence" value="ECO:0007669"/>
    <property type="project" value="UniProtKB-KW"/>
</dbReference>
<evidence type="ECO:0000313" key="14">
    <source>
        <dbReference type="Proteomes" id="UP001151287"/>
    </source>
</evidence>
<keyword evidence="9 11" id="KW-0067">ATP-binding</keyword>
<dbReference type="Proteomes" id="UP001151287">
    <property type="component" value="Unassembled WGS sequence"/>
</dbReference>
<evidence type="ECO:0000256" key="8">
    <source>
        <dbReference type="ARBA" id="ARBA00022741"/>
    </source>
</evidence>
<dbReference type="Gene3D" id="2.160.10.10">
    <property type="entry name" value="Hexapeptide repeat proteins"/>
    <property type="match status" value="1"/>
</dbReference>
<dbReference type="GO" id="GO:0009507">
    <property type="term" value="C:chloroplast"/>
    <property type="evidence" value="ECO:0007669"/>
    <property type="project" value="UniProtKB-SubCell"/>
</dbReference>
<protein>
    <recommendedName>
        <fullName evidence="4 11">Glucose-1-phosphate adenylyltransferase</fullName>
        <ecNumber evidence="4 11">2.7.7.27</ecNumber>
    </recommendedName>
    <alternativeName>
        <fullName evidence="11">ADP-glucose pyrophosphorylase</fullName>
    </alternativeName>
</protein>
<dbReference type="GO" id="GO:0019252">
    <property type="term" value="P:starch biosynthetic process"/>
    <property type="evidence" value="ECO:0007669"/>
    <property type="project" value="UniProtKB-KW"/>
</dbReference>
<evidence type="ECO:0000256" key="5">
    <source>
        <dbReference type="ARBA" id="ARBA00022533"/>
    </source>
</evidence>
<dbReference type="Pfam" id="PF00483">
    <property type="entry name" value="NTP_transferase"/>
    <property type="match status" value="1"/>
</dbReference>
<evidence type="ECO:0000256" key="11">
    <source>
        <dbReference type="RuleBase" id="RU362093"/>
    </source>
</evidence>
<dbReference type="PROSITE" id="PS00809">
    <property type="entry name" value="ADP_GLC_PYROPHOSPH_2"/>
    <property type="match status" value="1"/>
</dbReference>
<comment type="similarity">
    <text evidence="3 11">Belongs to the bacterial/plant glucose-1-phosphate adenylyltransferase family.</text>
</comment>
<evidence type="ECO:0000256" key="3">
    <source>
        <dbReference type="ARBA" id="ARBA00010443"/>
    </source>
</evidence>
<dbReference type="CDD" id="cd02508">
    <property type="entry name" value="ADP_Glucose_PP"/>
    <property type="match status" value="1"/>
</dbReference>
<keyword evidence="6 11" id="KW-0808">Transferase</keyword>
<comment type="function">
    <text evidence="11">This protein plays a role in synthesis of starch. It catalyzes the synthesis of the activated glycosyl donor, ADP-glucose from Glc-1-P and ATP.</text>
</comment>
<sequence>MEFGGVLSLRTNACATLASKNGAATAQRAFLGENSRVGVGEITKLDLGLKKKTSLRWDGKSRRPGATSFVATSSLETQPQTMYFTPPKIETKADPKGTAAIILGGGTGTHLFPLTSTRATPAVPVGGCYRLIDIPMSNCFNSGVNKIFIMTQFNSASLHRHINKTYNLGKGVNLTDGFVEVLAATQTSGEKGMTWFRGTADAVRQFIWMFEDQKMKDVQNILILSGDQLYRMDYMKFVQDHIDTGADITVACAPVGESRASDYGLVKVSKSGRITQFSEKPRGPDLEDMRVENGSVKLARDYPYIASMGVYCFNRQVLFNLLRSKYSSSNDFGSDILPSVVTEYQVQSYIFDDYWEDIGTIRSFFEANLALTSEFPKFEFYDSKTPFFTSPRFLPPTKMDNCQIVNAILSHGCFLQECSVQHSVIGVRSRLDVGCELEDALMMGADFYETEEEISALLSEGKVPVGVGRNTKIKNCIIDTNARIGKNVVITNKEGVQEADRPQDGFHIRSGITVVLKNATIKDGTVI</sequence>
<keyword evidence="10 11" id="KW-0750">Starch biosynthesis</keyword>